<keyword evidence="5 6" id="KW-0233">DNA recombination</keyword>
<comment type="caution">
    <text evidence="7">The sequence shown here is derived from an EMBL/GenBank/DDBJ whole genome shotgun (WGS) entry which is preliminary data.</text>
</comment>
<dbReference type="NCBIfam" id="NF033543">
    <property type="entry name" value="transpos_IS256"/>
    <property type="match status" value="1"/>
</dbReference>
<gene>
    <name evidence="7" type="ORF">J2Z42_001520</name>
</gene>
<protein>
    <recommendedName>
        <fullName evidence="6">Mutator family transposase</fullName>
    </recommendedName>
</protein>
<dbReference type="PANTHER" id="PTHR33217:SF8">
    <property type="entry name" value="MUTATOR FAMILY TRANSPOSASE"/>
    <property type="match status" value="1"/>
</dbReference>
<dbReference type="InterPro" id="IPR001207">
    <property type="entry name" value="Transposase_mutator"/>
</dbReference>
<dbReference type="EMBL" id="JAGGLM010000007">
    <property type="protein sequence ID" value="MBP2032846.1"/>
    <property type="molecule type" value="Genomic_DNA"/>
</dbReference>
<keyword evidence="8" id="KW-1185">Reference proteome</keyword>
<name>A0ABS4KTT0_9CLOT</name>
<evidence type="ECO:0000256" key="2">
    <source>
        <dbReference type="ARBA" id="ARBA00010961"/>
    </source>
</evidence>
<keyword evidence="6" id="KW-0814">Transposable element</keyword>
<reference evidence="7 8" key="1">
    <citation type="submission" date="2021-03" db="EMBL/GenBank/DDBJ databases">
        <title>Genomic Encyclopedia of Type Strains, Phase IV (KMG-IV): sequencing the most valuable type-strain genomes for metagenomic binning, comparative biology and taxonomic classification.</title>
        <authorList>
            <person name="Goeker M."/>
        </authorList>
    </citation>
    <scope>NUCLEOTIDE SEQUENCE [LARGE SCALE GENOMIC DNA]</scope>
    <source>
        <strain evidence="7 8">DSM 28783</strain>
    </source>
</reference>
<organism evidence="7 8">
    <name type="scientific">Clostridium algifaecis</name>
    <dbReference type="NCBI Taxonomy" id="1472040"/>
    <lineage>
        <taxon>Bacteria</taxon>
        <taxon>Bacillati</taxon>
        <taxon>Bacillota</taxon>
        <taxon>Clostridia</taxon>
        <taxon>Eubacteriales</taxon>
        <taxon>Clostridiaceae</taxon>
        <taxon>Clostridium</taxon>
    </lineage>
</organism>
<evidence type="ECO:0000313" key="7">
    <source>
        <dbReference type="EMBL" id="MBP2032846.1"/>
    </source>
</evidence>
<comment type="function">
    <text evidence="1 6">Required for the transposition of the insertion element.</text>
</comment>
<dbReference type="Pfam" id="PF00872">
    <property type="entry name" value="Transposase_mut"/>
    <property type="match status" value="1"/>
</dbReference>
<evidence type="ECO:0000313" key="8">
    <source>
        <dbReference type="Proteomes" id="UP001519307"/>
    </source>
</evidence>
<dbReference type="PANTHER" id="PTHR33217">
    <property type="entry name" value="TRANSPOSASE FOR INSERTION SEQUENCE ELEMENT IS1081"/>
    <property type="match status" value="1"/>
</dbReference>
<proteinExistence type="inferred from homology"/>
<dbReference type="PROSITE" id="PS01007">
    <property type="entry name" value="TRANSPOSASE_MUTATOR"/>
    <property type="match status" value="1"/>
</dbReference>
<accession>A0ABS4KTT0</accession>
<evidence type="ECO:0000256" key="4">
    <source>
        <dbReference type="ARBA" id="ARBA00023125"/>
    </source>
</evidence>
<keyword evidence="3 6" id="KW-0815">Transposition</keyword>
<comment type="similarity">
    <text evidence="2 6">Belongs to the transposase mutator family.</text>
</comment>
<evidence type="ECO:0000256" key="3">
    <source>
        <dbReference type="ARBA" id="ARBA00022578"/>
    </source>
</evidence>
<evidence type="ECO:0000256" key="5">
    <source>
        <dbReference type="ARBA" id="ARBA00023172"/>
    </source>
</evidence>
<dbReference type="RefSeq" id="WP_209702002.1">
    <property type="nucleotide sequence ID" value="NZ_JAGGLM010000007.1"/>
</dbReference>
<sequence>MKDFEIPDINYKEEVKKCKTMEDVVGRNGLLQRLLKDVMQNMLEAEMEEHLGREKYERSDRDDDTNIDYRNGYSKKNIKSSVGDVKLDIPRDRNSNFEPRVIKKYETVCNELDKKIIGLYARGMSTRDIQAELEELYGIDVSPSMISKITDKVMGAAAQWQNRMLDEIYPIVYMDAVHFKVREENKIVTKAAYICMALDMEGYKDILGIWIGEAEGAKFWLSVCNDLKNRGVKEILIACMDGLKGLPDAIKTVFPDVSIQNCIIHQIRNSIKYVASKDKKEFMKDLKCVYKASTEELAITSLDDLKDKWDHKYSMVIDSWYNNWDKLSTYFKYSPEIRKIIYTTNALEGFNRQLRKFTKTRTVFPTDEALRKSLYLATEKVMEKWTSPSPNWGLTLAQLTIVFKDKVGEEII</sequence>
<evidence type="ECO:0000256" key="1">
    <source>
        <dbReference type="ARBA" id="ARBA00002190"/>
    </source>
</evidence>
<keyword evidence="4 6" id="KW-0238">DNA-binding</keyword>
<evidence type="ECO:0000256" key="6">
    <source>
        <dbReference type="RuleBase" id="RU365089"/>
    </source>
</evidence>
<dbReference type="Proteomes" id="UP001519307">
    <property type="component" value="Unassembled WGS sequence"/>
</dbReference>